<accession>A0A9D9DX30</accession>
<reference evidence="2" key="2">
    <citation type="journal article" date="2021" name="PeerJ">
        <title>Extensive microbial diversity within the chicken gut microbiome revealed by metagenomics and culture.</title>
        <authorList>
            <person name="Gilroy R."/>
            <person name="Ravi A."/>
            <person name="Getino M."/>
            <person name="Pursley I."/>
            <person name="Horton D.L."/>
            <person name="Alikhan N.F."/>
            <person name="Baker D."/>
            <person name="Gharbi K."/>
            <person name="Hall N."/>
            <person name="Watson M."/>
            <person name="Adriaenssens E.M."/>
            <person name="Foster-Nyarko E."/>
            <person name="Jarju S."/>
            <person name="Secka A."/>
            <person name="Antonio M."/>
            <person name="Oren A."/>
            <person name="Chaudhuri R.R."/>
            <person name="La Ragione R."/>
            <person name="Hildebrand F."/>
            <person name="Pallen M.J."/>
        </authorList>
    </citation>
    <scope>NUCLEOTIDE SEQUENCE</scope>
    <source>
        <strain evidence="2">F6-4510</strain>
    </source>
</reference>
<evidence type="ECO:0000256" key="1">
    <source>
        <dbReference type="SAM" id="Phobius"/>
    </source>
</evidence>
<comment type="caution">
    <text evidence="2">The sequence shown here is derived from an EMBL/GenBank/DDBJ whole genome shotgun (WGS) entry which is preliminary data.</text>
</comment>
<evidence type="ECO:0000313" key="2">
    <source>
        <dbReference type="EMBL" id="MBO8433750.1"/>
    </source>
</evidence>
<feature type="transmembrane region" description="Helical" evidence="1">
    <location>
        <begin position="5"/>
        <end position="26"/>
    </location>
</feature>
<organism evidence="2 3">
    <name type="scientific">Candidatus Fimicola merdigallinarum</name>
    <dbReference type="NCBI Taxonomy" id="2840819"/>
    <lineage>
        <taxon>Bacteria</taxon>
        <taxon>Bacillati</taxon>
        <taxon>Bacillota</taxon>
        <taxon>Clostridia</taxon>
        <taxon>Lachnospirales</taxon>
        <taxon>Lachnospiraceae</taxon>
        <taxon>Lachnospiraceae incertae sedis</taxon>
        <taxon>Candidatus Fimicola</taxon>
    </lineage>
</organism>
<feature type="transmembrane region" description="Helical" evidence="1">
    <location>
        <begin position="46"/>
        <end position="67"/>
    </location>
</feature>
<name>A0A9D9DX30_9FIRM</name>
<gene>
    <name evidence="2" type="ORF">IAC55_00325</name>
</gene>
<dbReference type="Proteomes" id="UP000823611">
    <property type="component" value="Unassembled WGS sequence"/>
</dbReference>
<dbReference type="EMBL" id="JADIMX010000006">
    <property type="protein sequence ID" value="MBO8433750.1"/>
    <property type="molecule type" value="Genomic_DNA"/>
</dbReference>
<evidence type="ECO:0000313" key="3">
    <source>
        <dbReference type="Proteomes" id="UP000823611"/>
    </source>
</evidence>
<keyword evidence="1" id="KW-0472">Membrane</keyword>
<protein>
    <submittedName>
        <fullName evidence="2">Uncharacterized protein</fullName>
    </submittedName>
</protein>
<reference evidence="2" key="1">
    <citation type="submission" date="2020-10" db="EMBL/GenBank/DDBJ databases">
        <authorList>
            <person name="Gilroy R."/>
        </authorList>
    </citation>
    <scope>NUCLEOTIDE SEQUENCE</scope>
    <source>
        <strain evidence="2">F6-4510</strain>
    </source>
</reference>
<keyword evidence="1" id="KW-1133">Transmembrane helix</keyword>
<keyword evidence="1" id="KW-0812">Transmembrane</keyword>
<dbReference type="AlphaFoldDB" id="A0A9D9DX30"/>
<proteinExistence type="predicted"/>
<sequence length="99" mass="11020">MRLRLLCVVIGFFIGSINLDFIFGKIMKVGCANNDSGSLLSKNERIIKFVSFFIKAVLSFFICRNIFGDTIGSSAGIYGYIGTMLGRDFSVVLKRGEKY</sequence>